<dbReference type="EnsemblMetazoa" id="XM_022802054">
    <property type="protein sequence ID" value="XP_022657789"/>
    <property type="gene ID" value="LOC111248926"/>
</dbReference>
<dbReference type="InParanoid" id="A0A7M7JVF6"/>
<feature type="transmembrane region" description="Helical" evidence="8">
    <location>
        <begin position="124"/>
        <end position="142"/>
    </location>
</feature>
<feature type="domain" description="Major facilitator superfamily (MFS) profile" evidence="9">
    <location>
        <begin position="29"/>
        <end position="527"/>
    </location>
</feature>
<dbReference type="PROSITE" id="PS00216">
    <property type="entry name" value="SUGAR_TRANSPORT_1"/>
    <property type="match status" value="1"/>
</dbReference>
<dbReference type="InterPro" id="IPR020846">
    <property type="entry name" value="MFS_dom"/>
</dbReference>
<evidence type="ECO:0000256" key="5">
    <source>
        <dbReference type="ARBA" id="ARBA00022989"/>
    </source>
</evidence>
<feature type="transmembrane region" description="Helical" evidence="8">
    <location>
        <begin position="474"/>
        <end position="496"/>
    </location>
</feature>
<keyword evidence="4 8" id="KW-0812">Transmembrane</keyword>
<keyword evidence="3 7" id="KW-0813">Transport</keyword>
<dbReference type="PROSITE" id="PS50850">
    <property type="entry name" value="MFS"/>
    <property type="match status" value="1"/>
</dbReference>
<dbReference type="InterPro" id="IPR036259">
    <property type="entry name" value="MFS_trans_sf"/>
</dbReference>
<evidence type="ECO:0000256" key="2">
    <source>
        <dbReference type="ARBA" id="ARBA00010992"/>
    </source>
</evidence>
<feature type="transmembrane region" description="Helical" evidence="8">
    <location>
        <begin position="62"/>
        <end position="83"/>
    </location>
</feature>
<dbReference type="InterPro" id="IPR005829">
    <property type="entry name" value="Sugar_transporter_CS"/>
</dbReference>
<dbReference type="EnsemblMetazoa" id="XM_022802056">
    <property type="protein sequence ID" value="XP_022657791"/>
    <property type="gene ID" value="LOC111248926"/>
</dbReference>
<evidence type="ECO:0000259" key="9">
    <source>
        <dbReference type="PROSITE" id="PS50850"/>
    </source>
</evidence>
<dbReference type="Proteomes" id="UP000594260">
    <property type="component" value="Unplaced"/>
</dbReference>
<feature type="transmembrane region" description="Helical" evidence="8">
    <location>
        <begin position="154"/>
        <end position="177"/>
    </location>
</feature>
<dbReference type="Pfam" id="PF00083">
    <property type="entry name" value="Sugar_tr"/>
    <property type="match status" value="2"/>
</dbReference>
<feature type="transmembrane region" description="Helical" evidence="8">
    <location>
        <begin position="306"/>
        <end position="329"/>
    </location>
</feature>
<protein>
    <recommendedName>
        <fullName evidence="9">Major facilitator superfamily (MFS) profile domain-containing protein</fullName>
    </recommendedName>
</protein>
<dbReference type="InterPro" id="IPR050814">
    <property type="entry name" value="Myo-inositol_Transporter"/>
</dbReference>
<dbReference type="RefSeq" id="XP_022657791.1">
    <property type="nucleotide sequence ID" value="XM_022802056.1"/>
</dbReference>
<dbReference type="RefSeq" id="XP_022657789.1">
    <property type="nucleotide sequence ID" value="XM_022802054.1"/>
</dbReference>
<dbReference type="OrthoDB" id="4142200at2759"/>
<feature type="transmembrane region" description="Helical" evidence="8">
    <location>
        <begin position="502"/>
        <end position="522"/>
    </location>
</feature>
<sequence length="543" mass="59261">MHGPVSTTQHIAGETKGATPQTTVYLYMAALLSAIGGFLFGYDTGVVSGALLQLRTYFDLNIEWQEVVVSITIAGAWICAVLAGKLNDWLGRKPTVLIASCLFSVGSILMAASSDKWTLCVGRLIVGFGVGLSSMTTPMYIAEVSPTEYRGKLVTVNQLFITAGQFIASVVDGVFAADERNGWRFMLGLAAIPALIQGVCFLFMPESPRWLCGKSKDQQAHEVLRKLRGKNVNIDAELRDIKMSANELETTGSGFILGKVWADAFLRKRFIVGVMLMVFQQIIAINTVMYYSATIIEMSGFRDKRIAIWLSAGVAFFNFAFSTVGVYLVERVGRRILTLSSLAGVALSLAVLSGGFWIGGSHSSAVTVPKDLAGPCASYDFCKPCLDDHRCLFVSNPAGDAGTCLPKIEANANRSVYPPDWIPEDRICPVAGNLGWITFAGLALYLISFAPGMGPMPWTVNSELFPLWCRSTCFSIATAFNWLFNLVISLTFLTLAEALTQHGVFFMYMCFTISGFIFFYYLQPETKGLSLEDVGRKAITPVH</sequence>
<dbReference type="GO" id="GO:0016324">
    <property type="term" value="C:apical plasma membrane"/>
    <property type="evidence" value="ECO:0007669"/>
    <property type="project" value="TreeGrafter"/>
</dbReference>
<dbReference type="PANTHER" id="PTHR48020:SF12">
    <property type="entry name" value="PROTON MYO-INOSITOL COTRANSPORTER"/>
    <property type="match status" value="1"/>
</dbReference>
<dbReference type="InterPro" id="IPR003663">
    <property type="entry name" value="Sugar/inositol_transpt"/>
</dbReference>
<evidence type="ECO:0000256" key="4">
    <source>
        <dbReference type="ARBA" id="ARBA00022692"/>
    </source>
</evidence>
<reference evidence="10" key="1">
    <citation type="submission" date="2021-01" db="UniProtKB">
        <authorList>
            <consortium name="EnsemblMetazoa"/>
        </authorList>
    </citation>
    <scope>IDENTIFICATION</scope>
</reference>
<evidence type="ECO:0000256" key="6">
    <source>
        <dbReference type="ARBA" id="ARBA00023136"/>
    </source>
</evidence>
<feature type="transmembrane region" description="Helical" evidence="8">
    <location>
        <begin position="24"/>
        <end position="42"/>
    </location>
</feature>
<dbReference type="NCBIfam" id="TIGR00879">
    <property type="entry name" value="SP"/>
    <property type="match status" value="1"/>
</dbReference>
<feature type="transmembrane region" description="Helical" evidence="8">
    <location>
        <begin position="434"/>
        <end position="453"/>
    </location>
</feature>
<dbReference type="EnsemblMetazoa" id="XM_022802057">
    <property type="protein sequence ID" value="XP_022657792"/>
    <property type="gene ID" value="LOC111248926"/>
</dbReference>
<keyword evidence="6 8" id="KW-0472">Membrane</keyword>
<dbReference type="SUPFAM" id="SSF103473">
    <property type="entry name" value="MFS general substrate transporter"/>
    <property type="match status" value="1"/>
</dbReference>
<evidence type="ECO:0000313" key="10">
    <source>
        <dbReference type="EnsemblMetazoa" id="XP_022657792"/>
    </source>
</evidence>
<dbReference type="OMA" id="GFNAFMY"/>
<evidence type="ECO:0000313" key="11">
    <source>
        <dbReference type="Proteomes" id="UP000594260"/>
    </source>
</evidence>
<feature type="transmembrane region" description="Helical" evidence="8">
    <location>
        <begin position="270"/>
        <end position="291"/>
    </location>
</feature>
<feature type="transmembrane region" description="Helical" evidence="8">
    <location>
        <begin position="336"/>
        <end position="358"/>
    </location>
</feature>
<dbReference type="GO" id="GO:0005366">
    <property type="term" value="F:myo-inositol:proton symporter activity"/>
    <property type="evidence" value="ECO:0007669"/>
    <property type="project" value="TreeGrafter"/>
</dbReference>
<organism evidence="10 11">
    <name type="scientific">Varroa destructor</name>
    <name type="common">Honeybee mite</name>
    <dbReference type="NCBI Taxonomy" id="109461"/>
    <lineage>
        <taxon>Eukaryota</taxon>
        <taxon>Metazoa</taxon>
        <taxon>Ecdysozoa</taxon>
        <taxon>Arthropoda</taxon>
        <taxon>Chelicerata</taxon>
        <taxon>Arachnida</taxon>
        <taxon>Acari</taxon>
        <taxon>Parasitiformes</taxon>
        <taxon>Mesostigmata</taxon>
        <taxon>Gamasina</taxon>
        <taxon>Dermanyssoidea</taxon>
        <taxon>Varroidae</taxon>
        <taxon>Varroa</taxon>
    </lineage>
</organism>
<proteinExistence type="inferred from homology"/>
<dbReference type="GeneID" id="111248926"/>
<comment type="subcellular location">
    <subcellularLocation>
        <location evidence="1">Membrane</location>
        <topology evidence="1">Multi-pass membrane protein</topology>
    </subcellularLocation>
</comment>
<feature type="transmembrane region" description="Helical" evidence="8">
    <location>
        <begin position="95"/>
        <end position="112"/>
    </location>
</feature>
<dbReference type="InterPro" id="IPR005828">
    <property type="entry name" value="MFS_sugar_transport-like"/>
</dbReference>
<dbReference type="Gene3D" id="1.20.1250.20">
    <property type="entry name" value="MFS general substrate transporter like domains"/>
    <property type="match status" value="2"/>
</dbReference>
<comment type="similarity">
    <text evidence="2 7">Belongs to the major facilitator superfamily. Sugar transporter (TC 2.A.1.1) family.</text>
</comment>
<name>A0A7M7JVF6_VARDE</name>
<dbReference type="PRINTS" id="PR00171">
    <property type="entry name" value="SUGRTRNSPORT"/>
</dbReference>
<keyword evidence="5 8" id="KW-1133">Transmembrane helix</keyword>
<dbReference type="RefSeq" id="XP_022657792.1">
    <property type="nucleotide sequence ID" value="XM_022802057.1"/>
</dbReference>
<evidence type="ECO:0000256" key="1">
    <source>
        <dbReference type="ARBA" id="ARBA00004141"/>
    </source>
</evidence>
<dbReference type="PROSITE" id="PS00217">
    <property type="entry name" value="SUGAR_TRANSPORT_2"/>
    <property type="match status" value="1"/>
</dbReference>
<accession>A0A7M7JVF6</accession>
<evidence type="ECO:0000256" key="7">
    <source>
        <dbReference type="RuleBase" id="RU003346"/>
    </source>
</evidence>
<dbReference type="KEGG" id="vde:111248926"/>
<dbReference type="AlphaFoldDB" id="A0A7M7JVF6"/>
<evidence type="ECO:0000256" key="8">
    <source>
        <dbReference type="SAM" id="Phobius"/>
    </source>
</evidence>
<keyword evidence="11" id="KW-1185">Reference proteome</keyword>
<feature type="transmembrane region" description="Helical" evidence="8">
    <location>
        <begin position="183"/>
        <end position="204"/>
    </location>
</feature>
<evidence type="ECO:0000256" key="3">
    <source>
        <dbReference type="ARBA" id="ARBA00022448"/>
    </source>
</evidence>
<dbReference type="PANTHER" id="PTHR48020">
    <property type="entry name" value="PROTON MYO-INOSITOL COTRANSPORTER"/>
    <property type="match status" value="1"/>
</dbReference>